<protein>
    <recommendedName>
        <fullName evidence="3">Tc1-like transposase DDE domain-containing protein</fullName>
    </recommendedName>
</protein>
<reference evidence="1" key="1">
    <citation type="submission" date="2020-12" db="EMBL/GenBank/DDBJ databases">
        <title>Metabolic potential, ecology and presence of endohyphal bacteria is reflected in genomic diversity of Mucoromycotina.</title>
        <authorList>
            <person name="Muszewska A."/>
            <person name="Okrasinska A."/>
            <person name="Steczkiewicz K."/>
            <person name="Drgas O."/>
            <person name="Orlowska M."/>
            <person name="Perlinska-Lenart U."/>
            <person name="Aleksandrzak-Piekarczyk T."/>
            <person name="Szatraj K."/>
            <person name="Zielenkiewicz U."/>
            <person name="Pilsyk S."/>
            <person name="Malc E."/>
            <person name="Mieczkowski P."/>
            <person name="Kruszewska J.S."/>
            <person name="Biernat P."/>
            <person name="Pawlowska J."/>
        </authorList>
    </citation>
    <scope>NUCLEOTIDE SEQUENCE</scope>
    <source>
        <strain evidence="1">CBS 226.32</strain>
    </source>
</reference>
<comment type="caution">
    <text evidence="1">The sequence shown here is derived from an EMBL/GenBank/DDBJ whole genome shotgun (WGS) entry which is preliminary data.</text>
</comment>
<gene>
    <name evidence="1" type="ORF">INT46_011594</name>
</gene>
<dbReference type="Gene3D" id="3.30.420.10">
    <property type="entry name" value="Ribonuclease H-like superfamily/Ribonuclease H"/>
    <property type="match status" value="1"/>
</dbReference>
<accession>A0A8H7QPQ5</accession>
<sequence>MFWSLISAEGPGYGSTITEGNANTEQDNATPHTSVLTKQCFKCRQKFSLKSVLDWPPQSADSNPTENIWNQLKRLLNVYPARATTIAELELEFTKNDINLLRRTASSI</sequence>
<evidence type="ECO:0008006" key="3">
    <source>
        <dbReference type="Google" id="ProtNLM"/>
    </source>
</evidence>
<keyword evidence="2" id="KW-1185">Reference proteome</keyword>
<dbReference type="AlphaFoldDB" id="A0A8H7QPQ5"/>
<evidence type="ECO:0000313" key="1">
    <source>
        <dbReference type="EMBL" id="KAG2196529.1"/>
    </source>
</evidence>
<dbReference type="InterPro" id="IPR036397">
    <property type="entry name" value="RNaseH_sf"/>
</dbReference>
<evidence type="ECO:0000313" key="2">
    <source>
        <dbReference type="Proteomes" id="UP000650833"/>
    </source>
</evidence>
<dbReference type="GO" id="GO:0003676">
    <property type="term" value="F:nucleic acid binding"/>
    <property type="evidence" value="ECO:0007669"/>
    <property type="project" value="InterPro"/>
</dbReference>
<name>A0A8H7QPQ5_9FUNG</name>
<dbReference type="EMBL" id="JAEPRC010000472">
    <property type="protein sequence ID" value="KAG2196529.1"/>
    <property type="molecule type" value="Genomic_DNA"/>
</dbReference>
<proteinExistence type="predicted"/>
<dbReference type="Proteomes" id="UP000650833">
    <property type="component" value="Unassembled WGS sequence"/>
</dbReference>
<organism evidence="1 2">
    <name type="scientific">Mucor plumbeus</name>
    <dbReference type="NCBI Taxonomy" id="97098"/>
    <lineage>
        <taxon>Eukaryota</taxon>
        <taxon>Fungi</taxon>
        <taxon>Fungi incertae sedis</taxon>
        <taxon>Mucoromycota</taxon>
        <taxon>Mucoromycotina</taxon>
        <taxon>Mucoromycetes</taxon>
        <taxon>Mucorales</taxon>
        <taxon>Mucorineae</taxon>
        <taxon>Mucoraceae</taxon>
        <taxon>Mucor</taxon>
    </lineage>
</organism>
<dbReference type="OrthoDB" id="3263820at2759"/>